<evidence type="ECO:0000256" key="13">
    <source>
        <dbReference type="HAMAP-Rule" id="MF_00409"/>
    </source>
</evidence>
<dbReference type="PANTHER" id="PTHR42724">
    <property type="entry name" value="TETRAACYLDISACCHARIDE 4'-KINASE"/>
    <property type="match status" value="1"/>
</dbReference>
<protein>
    <recommendedName>
        <fullName evidence="4 13">Tetraacyldisaccharide 4'-kinase</fullName>
        <ecNumber evidence="3 13">2.7.1.130</ecNumber>
    </recommendedName>
    <alternativeName>
        <fullName evidence="12 13">Lipid A 4'-kinase</fullName>
    </alternativeName>
</protein>
<dbReference type="SUPFAM" id="SSF52540">
    <property type="entry name" value="P-loop containing nucleoside triphosphate hydrolases"/>
    <property type="match status" value="1"/>
</dbReference>
<keyword evidence="9 13" id="KW-0418">Kinase</keyword>
<comment type="similarity">
    <text evidence="13">Belongs to the LpxK family.</text>
</comment>
<evidence type="ECO:0000256" key="6">
    <source>
        <dbReference type="ARBA" id="ARBA00022556"/>
    </source>
</evidence>
<sequence>MRLREPGFWWRPRPSLAARLLAPVGAAYGGLVLRRMARPGEAAAVPVICVGNASLGGAGKTPTALALAALLRDLGRRPAFLSRGYGGRLAGPVRVAPGRHDAASVGDEPLLLARAAPAVVARDRVAGAALCVAEGADVIVMDDGLQNPGLRKDWRLAVFDGAVGAGNGLAFPAGPLRAPLAAQWAHVDAVLVIGEGAPGDAVADAARERGLPVLRGRLRPDPAAAASLAGRPVLAFAGIGRPDKFFATLRALGAEVRDTRRFPDHHAYAAAEVATLVQAAARGGLALVTTEKDRVRLPADMPVAVLPVTLAVAEAAALRGRLAALCGIA</sequence>
<evidence type="ECO:0000256" key="8">
    <source>
        <dbReference type="ARBA" id="ARBA00022741"/>
    </source>
</evidence>
<dbReference type="PANTHER" id="PTHR42724:SF1">
    <property type="entry name" value="TETRAACYLDISACCHARIDE 4'-KINASE, MITOCHONDRIAL-RELATED"/>
    <property type="match status" value="1"/>
</dbReference>
<reference evidence="14" key="1">
    <citation type="journal article" date="2021" name="Front. Microbiol.">
        <title>Comprehensive Comparative Genomics and Phenotyping of Methylobacterium Species.</title>
        <authorList>
            <person name="Alessa O."/>
            <person name="Ogura Y."/>
            <person name="Fujitani Y."/>
            <person name="Takami H."/>
            <person name="Hayashi T."/>
            <person name="Sahin N."/>
            <person name="Tani A."/>
        </authorList>
    </citation>
    <scope>NUCLEOTIDE SEQUENCE</scope>
    <source>
        <strain evidence="14">KCTC 52305</strain>
    </source>
</reference>
<evidence type="ECO:0000256" key="1">
    <source>
        <dbReference type="ARBA" id="ARBA00002274"/>
    </source>
</evidence>
<dbReference type="EMBL" id="BPQH01000004">
    <property type="protein sequence ID" value="GJD48863.1"/>
    <property type="molecule type" value="Genomic_DNA"/>
</dbReference>
<keyword evidence="5 13" id="KW-0444">Lipid biosynthesis</keyword>
<comment type="function">
    <text evidence="1 13">Transfers the gamma-phosphate of ATP to the 4'-position of a tetraacyldisaccharide 1-phosphate intermediate (termed DS-1-P) to form tetraacyldisaccharide 1,4'-bis-phosphate (lipid IVA).</text>
</comment>
<dbReference type="NCBIfam" id="TIGR00682">
    <property type="entry name" value="lpxK"/>
    <property type="match status" value="1"/>
</dbReference>
<comment type="pathway">
    <text evidence="2 13">Glycolipid biosynthesis; lipid IV(A) biosynthesis; lipid IV(A) from (3R)-3-hydroxytetradecanoyl-[acyl-carrier-protein] and UDP-N-acetyl-alpha-D-glucosamine: step 6/6.</text>
</comment>
<feature type="binding site" evidence="13">
    <location>
        <begin position="54"/>
        <end position="61"/>
    </location>
    <ligand>
        <name>ATP</name>
        <dbReference type="ChEBI" id="CHEBI:30616"/>
    </ligand>
</feature>
<evidence type="ECO:0000256" key="11">
    <source>
        <dbReference type="ARBA" id="ARBA00023098"/>
    </source>
</evidence>
<dbReference type="Pfam" id="PF02606">
    <property type="entry name" value="LpxK"/>
    <property type="match status" value="1"/>
</dbReference>
<evidence type="ECO:0000256" key="9">
    <source>
        <dbReference type="ARBA" id="ARBA00022777"/>
    </source>
</evidence>
<keyword evidence="15" id="KW-1185">Reference proteome</keyword>
<dbReference type="HAMAP" id="MF_00409">
    <property type="entry name" value="LpxK"/>
    <property type="match status" value="1"/>
</dbReference>
<evidence type="ECO:0000256" key="4">
    <source>
        <dbReference type="ARBA" id="ARBA00016436"/>
    </source>
</evidence>
<evidence type="ECO:0000256" key="5">
    <source>
        <dbReference type="ARBA" id="ARBA00022516"/>
    </source>
</evidence>
<evidence type="ECO:0000256" key="12">
    <source>
        <dbReference type="ARBA" id="ARBA00029757"/>
    </source>
</evidence>
<keyword evidence="6 13" id="KW-0441">Lipid A biosynthesis</keyword>
<comment type="caution">
    <text evidence="14">The sequence shown here is derived from an EMBL/GenBank/DDBJ whole genome shotgun (WGS) entry which is preliminary data.</text>
</comment>
<evidence type="ECO:0000256" key="7">
    <source>
        <dbReference type="ARBA" id="ARBA00022679"/>
    </source>
</evidence>
<organism evidence="14 15">
    <name type="scientific">Methylobacterium crusticola</name>
    <dbReference type="NCBI Taxonomy" id="1697972"/>
    <lineage>
        <taxon>Bacteria</taxon>
        <taxon>Pseudomonadati</taxon>
        <taxon>Pseudomonadota</taxon>
        <taxon>Alphaproteobacteria</taxon>
        <taxon>Hyphomicrobiales</taxon>
        <taxon>Methylobacteriaceae</taxon>
        <taxon>Methylobacterium</taxon>
    </lineage>
</organism>
<dbReference type="InterPro" id="IPR003758">
    <property type="entry name" value="LpxK"/>
</dbReference>
<evidence type="ECO:0000256" key="3">
    <source>
        <dbReference type="ARBA" id="ARBA00012071"/>
    </source>
</evidence>
<evidence type="ECO:0000256" key="10">
    <source>
        <dbReference type="ARBA" id="ARBA00022840"/>
    </source>
</evidence>
<dbReference type="EC" id="2.7.1.130" evidence="3 13"/>
<evidence type="ECO:0000313" key="14">
    <source>
        <dbReference type="EMBL" id="GJD48863.1"/>
    </source>
</evidence>
<keyword evidence="8 13" id="KW-0547">Nucleotide-binding</keyword>
<keyword evidence="7 13" id="KW-0808">Transferase</keyword>
<comment type="catalytic activity">
    <reaction evidence="13">
        <text>a lipid A disaccharide + ATP = a lipid IVA + ADP + H(+)</text>
        <dbReference type="Rhea" id="RHEA:67840"/>
        <dbReference type="ChEBI" id="CHEBI:15378"/>
        <dbReference type="ChEBI" id="CHEBI:30616"/>
        <dbReference type="ChEBI" id="CHEBI:176343"/>
        <dbReference type="ChEBI" id="CHEBI:176425"/>
        <dbReference type="ChEBI" id="CHEBI:456216"/>
        <dbReference type="EC" id="2.7.1.130"/>
    </reaction>
</comment>
<name>A0ABQ4QU51_9HYPH</name>
<accession>A0ABQ4QU51</accession>
<dbReference type="InterPro" id="IPR027417">
    <property type="entry name" value="P-loop_NTPase"/>
</dbReference>
<evidence type="ECO:0000256" key="2">
    <source>
        <dbReference type="ARBA" id="ARBA00004870"/>
    </source>
</evidence>
<keyword evidence="10 13" id="KW-0067">ATP-binding</keyword>
<proteinExistence type="inferred from homology"/>
<keyword evidence="11 13" id="KW-0443">Lipid metabolism</keyword>
<reference evidence="14" key="2">
    <citation type="submission" date="2021-08" db="EMBL/GenBank/DDBJ databases">
        <authorList>
            <person name="Tani A."/>
            <person name="Ola A."/>
            <person name="Ogura Y."/>
            <person name="Katsura K."/>
            <person name="Hayashi T."/>
        </authorList>
    </citation>
    <scope>NUCLEOTIDE SEQUENCE</scope>
    <source>
        <strain evidence="14">KCTC 52305</strain>
    </source>
</reference>
<gene>
    <name evidence="13 14" type="primary">lpxK</name>
    <name evidence="14" type="ORF">OPKNFCMD_1589</name>
</gene>
<dbReference type="Proteomes" id="UP001055167">
    <property type="component" value="Unassembled WGS sequence"/>
</dbReference>
<evidence type="ECO:0000313" key="15">
    <source>
        <dbReference type="Proteomes" id="UP001055167"/>
    </source>
</evidence>